<keyword evidence="5" id="KW-1185">Reference proteome</keyword>
<keyword evidence="1" id="KW-0472">Membrane</keyword>
<dbReference type="Proteomes" id="UP000272781">
    <property type="component" value="Unassembled WGS sequence"/>
</dbReference>
<evidence type="ECO:0008006" key="6">
    <source>
        <dbReference type="Google" id="ProtNLM"/>
    </source>
</evidence>
<dbReference type="RefSeq" id="WP_123351698.1">
    <property type="nucleotide sequence ID" value="NZ_CP027432.2"/>
</dbReference>
<keyword evidence="1" id="KW-0812">Transmembrane</keyword>
<protein>
    <recommendedName>
        <fullName evidence="6">Holin-X, holin superfamily III</fullName>
    </recommendedName>
</protein>
<accession>A0AAJ4RDW5</accession>
<evidence type="ECO:0000313" key="5">
    <source>
        <dbReference type="Proteomes" id="UP000298805"/>
    </source>
</evidence>
<feature type="transmembrane region" description="Helical" evidence="1">
    <location>
        <begin position="41"/>
        <end position="72"/>
    </location>
</feature>
<reference evidence="5" key="1">
    <citation type="submission" date="2018-03" db="EMBL/GenBank/DDBJ databases">
        <title>A comparative analysis of the Nautiliaceae.</title>
        <authorList>
            <person name="Grosche A."/>
            <person name="Smedile F."/>
            <person name="Vetriani C."/>
        </authorList>
    </citation>
    <scope>NUCLEOTIDE SEQUENCE [LARGE SCALE GENOMIC DNA]</scope>
    <source>
        <strain evidence="5">TB6</strain>
    </source>
</reference>
<reference evidence="2" key="3">
    <citation type="submission" date="2019-06" db="EMBL/GenBank/DDBJ databases">
        <title>A comparative analysis of the Nautiliaceae.</title>
        <authorList>
            <person name="Grosche A."/>
            <person name="Smedile F."/>
            <person name="Vetriani C."/>
        </authorList>
    </citation>
    <scope>NUCLEOTIDE SEQUENCE</scope>
    <source>
        <strain evidence="2">TB6</strain>
    </source>
</reference>
<evidence type="ECO:0000313" key="4">
    <source>
        <dbReference type="Proteomes" id="UP000272781"/>
    </source>
</evidence>
<gene>
    <name evidence="2" type="ORF">C6V80_05805</name>
    <name evidence="3" type="ORF">EDC58_0265</name>
</gene>
<keyword evidence="1" id="KW-1133">Transmembrane helix</keyword>
<name>A0AAJ4RDW5_9BACT</name>
<proteinExistence type="predicted"/>
<sequence length="108" mass="12318">MKGLITILELLRLSVKMMELKTLSFIETQKEKLNTLIQKSLILIFLMILASLFIGFAIIGIFYGLFLILSIYTSKITAVFILSFILLLLGVILGVYIHKKIKEIKEIL</sequence>
<dbReference type="EMBL" id="CP027432">
    <property type="protein sequence ID" value="QCI28489.1"/>
    <property type="molecule type" value="Genomic_DNA"/>
</dbReference>
<organism evidence="3 4">
    <name type="scientific">Caminibacter pacificus</name>
    <dbReference type="NCBI Taxonomy" id="1424653"/>
    <lineage>
        <taxon>Bacteria</taxon>
        <taxon>Pseudomonadati</taxon>
        <taxon>Campylobacterota</taxon>
        <taxon>Epsilonproteobacteria</taxon>
        <taxon>Nautiliales</taxon>
        <taxon>Nautiliaceae</taxon>
        <taxon>Caminibacter</taxon>
    </lineage>
</organism>
<evidence type="ECO:0000313" key="2">
    <source>
        <dbReference type="EMBL" id="QCI28489.1"/>
    </source>
</evidence>
<evidence type="ECO:0000256" key="1">
    <source>
        <dbReference type="SAM" id="Phobius"/>
    </source>
</evidence>
<dbReference type="Proteomes" id="UP000298805">
    <property type="component" value="Chromosome"/>
</dbReference>
<evidence type="ECO:0000313" key="3">
    <source>
        <dbReference type="EMBL" id="ROR40784.1"/>
    </source>
</evidence>
<feature type="transmembrane region" description="Helical" evidence="1">
    <location>
        <begin position="78"/>
        <end position="97"/>
    </location>
</feature>
<reference evidence="3 4" key="2">
    <citation type="submission" date="2018-11" db="EMBL/GenBank/DDBJ databases">
        <title>Genomic Encyclopedia of Type Strains, Phase IV (KMG-IV): sequencing the most valuable type-strain genomes for metagenomic binning, comparative biology and taxonomic classification.</title>
        <authorList>
            <person name="Goeker M."/>
        </authorList>
    </citation>
    <scope>NUCLEOTIDE SEQUENCE [LARGE SCALE GENOMIC DNA]</scope>
    <source>
        <strain evidence="3 4">DSM 27783</strain>
    </source>
</reference>
<dbReference type="AlphaFoldDB" id="A0AAJ4RDW5"/>
<dbReference type="EMBL" id="RJVK01000001">
    <property type="protein sequence ID" value="ROR40784.1"/>
    <property type="molecule type" value="Genomic_DNA"/>
</dbReference>